<dbReference type="STRING" id="1458985.BJP34_15565"/>
<keyword evidence="1 4" id="KW-0808">Transferase</keyword>
<dbReference type="Proteomes" id="UP000177870">
    <property type="component" value="Chromosome"/>
</dbReference>
<protein>
    <submittedName>
        <fullName evidence="4">Sugar nucleotidyltransferase</fullName>
    </submittedName>
</protein>
<dbReference type="CDD" id="cd02523">
    <property type="entry name" value="PC_cytidylyltransferase"/>
    <property type="match status" value="1"/>
</dbReference>
<dbReference type="InterPro" id="IPR050065">
    <property type="entry name" value="GlmU-like"/>
</dbReference>
<evidence type="ECO:0000313" key="5">
    <source>
        <dbReference type="Proteomes" id="UP000177870"/>
    </source>
</evidence>
<evidence type="ECO:0000313" key="4">
    <source>
        <dbReference type="EMBL" id="AOX00674.1"/>
    </source>
</evidence>
<dbReference type="PANTHER" id="PTHR43584">
    <property type="entry name" value="NUCLEOTIDYL TRANSFERASE"/>
    <property type="match status" value="1"/>
</dbReference>
<evidence type="ECO:0000256" key="2">
    <source>
        <dbReference type="ARBA" id="ARBA00022695"/>
    </source>
</evidence>
<evidence type="ECO:0000256" key="1">
    <source>
        <dbReference type="ARBA" id="ARBA00022679"/>
    </source>
</evidence>
<dbReference type="SUPFAM" id="SSF53448">
    <property type="entry name" value="Nucleotide-diphospho-sugar transferases"/>
    <property type="match status" value="1"/>
</dbReference>
<dbReference type="RefSeq" id="WP_070393127.1">
    <property type="nucleotide sequence ID" value="NZ_CP017599.1"/>
</dbReference>
<reference evidence="5" key="1">
    <citation type="submission" date="2016-10" db="EMBL/GenBank/DDBJ databases">
        <title>Comparative genomics uncovers the prolific and rare metabolic potential of the cyanobacterial genus Moorea.</title>
        <authorList>
            <person name="Leao T."/>
            <person name="Castelao G."/>
            <person name="Korobeynikov A."/>
            <person name="Monroe E.A."/>
            <person name="Podell S."/>
            <person name="Glukhov E."/>
            <person name="Allen E."/>
            <person name="Gerwick W.H."/>
            <person name="Gerwick L."/>
        </authorList>
    </citation>
    <scope>NUCLEOTIDE SEQUENCE [LARGE SCALE GENOMIC DNA]</scope>
    <source>
        <strain evidence="5">PAL-8-15-08-1</strain>
    </source>
</reference>
<dbReference type="Pfam" id="PF12804">
    <property type="entry name" value="NTP_transf_3"/>
    <property type="match status" value="1"/>
</dbReference>
<evidence type="ECO:0000259" key="3">
    <source>
        <dbReference type="Pfam" id="PF12804"/>
    </source>
</evidence>
<dbReference type="Gene3D" id="3.90.550.10">
    <property type="entry name" value="Spore Coat Polysaccharide Biosynthesis Protein SpsA, Chain A"/>
    <property type="match status" value="1"/>
</dbReference>
<feature type="domain" description="MobA-like NTP transferase" evidence="3">
    <location>
        <begin position="6"/>
        <end position="120"/>
    </location>
</feature>
<organism evidence="4 5">
    <name type="scientific">Moorena producens PAL-8-15-08-1</name>
    <dbReference type="NCBI Taxonomy" id="1458985"/>
    <lineage>
        <taxon>Bacteria</taxon>
        <taxon>Bacillati</taxon>
        <taxon>Cyanobacteriota</taxon>
        <taxon>Cyanophyceae</taxon>
        <taxon>Coleofasciculales</taxon>
        <taxon>Coleofasciculaceae</taxon>
        <taxon>Moorena</taxon>
    </lineage>
</organism>
<dbReference type="InterPro" id="IPR025877">
    <property type="entry name" value="MobA-like_NTP_Trfase"/>
</dbReference>
<accession>A0A1D8TSV1</accession>
<proteinExistence type="predicted"/>
<dbReference type="KEGG" id="mpro:BJP34_15565"/>
<dbReference type="AlphaFoldDB" id="A0A1D8TSV1"/>
<dbReference type="EMBL" id="CP017599">
    <property type="protein sequence ID" value="AOX00674.1"/>
    <property type="molecule type" value="Genomic_DNA"/>
</dbReference>
<name>A0A1D8TSV1_9CYAN</name>
<dbReference type="InterPro" id="IPR029044">
    <property type="entry name" value="Nucleotide-diphossugar_trans"/>
</dbReference>
<keyword evidence="2" id="KW-0548">Nucleotidyltransferase</keyword>
<dbReference type="PANTHER" id="PTHR43584:SF5">
    <property type="entry name" value="PROTEIN LICC"/>
    <property type="match status" value="1"/>
</dbReference>
<sequence>MKVETAVILAAGMGTRLQEIGQSAPKGFLQLGERPIIEESIERLTDCGMQRIIIVTGHLSDFYERLQQRFNDQILTVHNPHYAESGTMYSLYCARELIEGDFLLLESDLIYEKRALTAVLNFPKDNVVLLSGQTNAGDEVYVETSGETIVAMSKNKAELGSQIAGEMVGISKISQPLFQSMLAQASLRFKTSLKLNYETDGLIAAAKSYPVYYTVIRDLLWGEIDDRYQLARAREQIYPAILQKDAQ</sequence>
<dbReference type="GO" id="GO:0016779">
    <property type="term" value="F:nucleotidyltransferase activity"/>
    <property type="evidence" value="ECO:0007669"/>
    <property type="project" value="UniProtKB-KW"/>
</dbReference>
<dbReference type="OrthoDB" id="9801899at2"/>
<gene>
    <name evidence="4" type="ORF">BJP34_15565</name>
</gene>